<dbReference type="EMBL" id="KZ824787">
    <property type="protein sequence ID" value="RAH82736.1"/>
    <property type="molecule type" value="Genomic_DNA"/>
</dbReference>
<feature type="region of interest" description="Disordered" evidence="12">
    <location>
        <begin position="1"/>
        <end position="59"/>
    </location>
</feature>
<dbReference type="InterPro" id="IPR039949">
    <property type="entry name" value="NAA40"/>
</dbReference>
<dbReference type="PANTHER" id="PTHR20531:SF1">
    <property type="entry name" value="N-ALPHA-ACETYLTRANSFERASE 40"/>
    <property type="match status" value="1"/>
</dbReference>
<comment type="subcellular location">
    <subcellularLocation>
        <location evidence="2">Cytoplasm</location>
    </subcellularLocation>
    <subcellularLocation>
        <location evidence="1">Nucleus</location>
    </subcellularLocation>
</comment>
<evidence type="ECO:0000256" key="10">
    <source>
        <dbReference type="ARBA" id="ARBA00047821"/>
    </source>
</evidence>
<name>A0A8T8X3T2_ASPJA</name>
<reference evidence="14 15" key="1">
    <citation type="submission" date="2018-02" db="EMBL/GenBank/DDBJ databases">
        <title>The genomes of Aspergillus section Nigri reveals drivers in fungal speciation.</title>
        <authorList>
            <consortium name="DOE Joint Genome Institute"/>
            <person name="Vesth T.C."/>
            <person name="Nybo J."/>
            <person name="Theobald S."/>
            <person name="Brandl J."/>
            <person name="Frisvad J.C."/>
            <person name="Nielsen K.F."/>
            <person name="Lyhne E.K."/>
            <person name="Kogle M.E."/>
            <person name="Kuo A."/>
            <person name="Riley R."/>
            <person name="Clum A."/>
            <person name="Nolan M."/>
            <person name="Lipzen A."/>
            <person name="Salamov A."/>
            <person name="Henrissat B."/>
            <person name="Wiebenga A."/>
            <person name="De vries R.P."/>
            <person name="Grigoriev I.V."/>
            <person name="Mortensen U.H."/>
            <person name="Andersen M.R."/>
            <person name="Baker S.E."/>
        </authorList>
    </citation>
    <scope>NUCLEOTIDE SEQUENCE [LARGE SCALE GENOMIC DNA]</scope>
    <source>
        <strain evidence="14 15">CBS 114.51</strain>
    </source>
</reference>
<evidence type="ECO:0000256" key="4">
    <source>
        <dbReference type="ARBA" id="ARBA00012950"/>
    </source>
</evidence>
<dbReference type="GO" id="GO:0005634">
    <property type="term" value="C:nucleus"/>
    <property type="evidence" value="ECO:0007669"/>
    <property type="project" value="UniProtKB-SubCell"/>
</dbReference>
<organism evidence="14 15">
    <name type="scientific">Aspergillus japonicus CBS 114.51</name>
    <dbReference type="NCBI Taxonomy" id="1448312"/>
    <lineage>
        <taxon>Eukaryota</taxon>
        <taxon>Fungi</taxon>
        <taxon>Dikarya</taxon>
        <taxon>Ascomycota</taxon>
        <taxon>Pezizomycotina</taxon>
        <taxon>Eurotiomycetes</taxon>
        <taxon>Eurotiomycetidae</taxon>
        <taxon>Eurotiales</taxon>
        <taxon>Aspergillaceae</taxon>
        <taxon>Aspergillus</taxon>
        <taxon>Aspergillus subgen. Circumdati</taxon>
    </lineage>
</organism>
<feature type="domain" description="N-acetyltransferase" evidence="13">
    <location>
        <begin position="149"/>
        <end position="289"/>
    </location>
</feature>
<dbReference type="GO" id="GO:0043998">
    <property type="term" value="F:histone H2A acetyltransferase activity"/>
    <property type="evidence" value="ECO:0007669"/>
    <property type="project" value="InterPro"/>
</dbReference>
<gene>
    <name evidence="14" type="ORF">BO86DRAFT_455671</name>
</gene>
<dbReference type="InterPro" id="IPR016181">
    <property type="entry name" value="Acyl_CoA_acyltransferase"/>
</dbReference>
<dbReference type="GO" id="GO:1990189">
    <property type="term" value="F:protein N-terminal-serine acetyltransferase activity"/>
    <property type="evidence" value="ECO:0007669"/>
    <property type="project" value="UniProtKB-EC"/>
</dbReference>
<evidence type="ECO:0000256" key="11">
    <source>
        <dbReference type="ARBA" id="ARBA00049524"/>
    </source>
</evidence>
<dbReference type="PROSITE" id="PS51186">
    <property type="entry name" value="GNAT"/>
    <property type="match status" value="1"/>
</dbReference>
<keyword evidence="9" id="KW-0012">Acyltransferase</keyword>
<feature type="region of interest" description="Disordered" evidence="12">
    <location>
        <begin position="89"/>
        <end position="108"/>
    </location>
</feature>
<keyword evidence="15" id="KW-1185">Reference proteome</keyword>
<dbReference type="PANTHER" id="PTHR20531">
    <property type="entry name" value="N-ALPHA-ACETYLTRANSFERASE 40"/>
    <property type="match status" value="1"/>
</dbReference>
<evidence type="ECO:0000256" key="3">
    <source>
        <dbReference type="ARBA" id="ARBA00008870"/>
    </source>
</evidence>
<keyword evidence="7" id="KW-0808">Transferase</keyword>
<keyword evidence="8" id="KW-0539">Nucleus</keyword>
<dbReference type="RefSeq" id="XP_025528630.1">
    <property type="nucleotide sequence ID" value="XM_025677127.1"/>
</dbReference>
<evidence type="ECO:0000256" key="5">
    <source>
        <dbReference type="ARBA" id="ARBA00015043"/>
    </source>
</evidence>
<dbReference type="GO" id="GO:0010485">
    <property type="term" value="F:histone H4 acetyltransferase activity"/>
    <property type="evidence" value="ECO:0007669"/>
    <property type="project" value="InterPro"/>
</dbReference>
<evidence type="ECO:0000256" key="1">
    <source>
        <dbReference type="ARBA" id="ARBA00004123"/>
    </source>
</evidence>
<dbReference type="Gene3D" id="3.40.630.30">
    <property type="match status" value="1"/>
</dbReference>
<comment type="catalytic activity">
    <reaction evidence="10">
        <text>N-terminal L-seryl-[histone H2A] + acetyl-CoA = N-terminal N(alpha)-acetyl-L-seryl-[histone H2A] + CoA + H(+)</text>
        <dbReference type="Rhea" id="RHEA:50600"/>
        <dbReference type="Rhea" id="RHEA-COMP:12742"/>
        <dbReference type="Rhea" id="RHEA-COMP:12744"/>
        <dbReference type="ChEBI" id="CHEBI:15378"/>
        <dbReference type="ChEBI" id="CHEBI:57287"/>
        <dbReference type="ChEBI" id="CHEBI:57288"/>
        <dbReference type="ChEBI" id="CHEBI:64738"/>
        <dbReference type="ChEBI" id="CHEBI:83690"/>
        <dbReference type="EC" id="2.3.1.257"/>
    </reaction>
</comment>
<proteinExistence type="inferred from homology"/>
<evidence type="ECO:0000313" key="15">
    <source>
        <dbReference type="Proteomes" id="UP000249497"/>
    </source>
</evidence>
<evidence type="ECO:0000256" key="9">
    <source>
        <dbReference type="ARBA" id="ARBA00023315"/>
    </source>
</evidence>
<dbReference type="Pfam" id="PF00583">
    <property type="entry name" value="Acetyltransf_1"/>
    <property type="match status" value="1"/>
</dbReference>
<dbReference type="SUPFAM" id="SSF55729">
    <property type="entry name" value="Acyl-CoA N-acyltransferases (Nat)"/>
    <property type="match status" value="1"/>
</dbReference>
<evidence type="ECO:0000259" key="13">
    <source>
        <dbReference type="PROSITE" id="PS51186"/>
    </source>
</evidence>
<comment type="similarity">
    <text evidence="3">Belongs to the acetyltransferase family. NAA40 subfamily.</text>
</comment>
<dbReference type="AlphaFoldDB" id="A0A8T8X3T2"/>
<evidence type="ECO:0000256" key="12">
    <source>
        <dbReference type="SAM" id="MobiDB-lite"/>
    </source>
</evidence>
<feature type="compositionally biased region" description="Low complexity" evidence="12">
    <location>
        <begin position="96"/>
        <end position="108"/>
    </location>
</feature>
<dbReference type="EC" id="2.3.1.257" evidence="4"/>
<protein>
    <recommendedName>
        <fullName evidence="5">N-alpha-acetyltransferase 40</fullName>
        <ecNumber evidence="4">2.3.1.257</ecNumber>
    </recommendedName>
</protein>
<dbReference type="OrthoDB" id="424551at2759"/>
<evidence type="ECO:0000256" key="6">
    <source>
        <dbReference type="ARBA" id="ARBA00022490"/>
    </source>
</evidence>
<evidence type="ECO:0000256" key="2">
    <source>
        <dbReference type="ARBA" id="ARBA00004496"/>
    </source>
</evidence>
<dbReference type="InterPro" id="IPR000182">
    <property type="entry name" value="GNAT_dom"/>
</dbReference>
<dbReference type="Proteomes" id="UP000249497">
    <property type="component" value="Unassembled WGS sequence"/>
</dbReference>
<keyword evidence="6" id="KW-0963">Cytoplasm</keyword>
<dbReference type="GO" id="GO:0005737">
    <property type="term" value="C:cytoplasm"/>
    <property type="evidence" value="ECO:0007669"/>
    <property type="project" value="UniProtKB-SubCell"/>
</dbReference>
<feature type="compositionally biased region" description="Low complexity" evidence="12">
    <location>
        <begin position="28"/>
        <end position="39"/>
    </location>
</feature>
<dbReference type="GeneID" id="37180820"/>
<evidence type="ECO:0000256" key="8">
    <source>
        <dbReference type="ARBA" id="ARBA00023242"/>
    </source>
</evidence>
<feature type="compositionally biased region" description="Polar residues" evidence="12">
    <location>
        <begin position="1"/>
        <end position="10"/>
    </location>
</feature>
<sequence length="298" mass="33480">MPTSTSTSSHRITKPPTKRGVRRASRKSTQPTSSPTIQSHLEPRPQEQQPTPIPPPQIQTQPLIERTNALALSEFINLYVPKDDLHIINTPESTLSPPSSAQQPQQPAQHYEITIYTAATLPPSIFTQCFQLIETTSADAYRASSIGWSPPKKRKEMQLPDMKYLILRRADPQPPQIAEEGDATNSTPENDEVLGFLSFMVTYEDGFEVVYCYEVHLAAAAQRQGLGARLMRVFLRIGEQLGMAKAMLTVFRANGAAIRFYERLGFGVDESSPRPRRLRNGTVKDPDYRILSRVYARE</sequence>
<evidence type="ECO:0000256" key="7">
    <source>
        <dbReference type="ARBA" id="ARBA00022679"/>
    </source>
</evidence>
<feature type="compositionally biased region" description="Basic residues" evidence="12">
    <location>
        <begin position="11"/>
        <end position="26"/>
    </location>
</feature>
<accession>A0A8T8X3T2</accession>
<dbReference type="CDD" id="cd04301">
    <property type="entry name" value="NAT_SF"/>
    <property type="match status" value="1"/>
</dbReference>
<comment type="catalytic activity">
    <reaction evidence="11">
        <text>N-terminal L-seryl-[histone H4] + acetyl-CoA = N-terminal N(alpha)-acetyl-L-seryl-[histone H4] + CoA + H(+)</text>
        <dbReference type="Rhea" id="RHEA:50596"/>
        <dbReference type="Rhea" id="RHEA-COMP:12740"/>
        <dbReference type="Rhea" id="RHEA-COMP:12743"/>
        <dbReference type="ChEBI" id="CHEBI:15378"/>
        <dbReference type="ChEBI" id="CHEBI:57287"/>
        <dbReference type="ChEBI" id="CHEBI:57288"/>
        <dbReference type="ChEBI" id="CHEBI:64738"/>
        <dbReference type="ChEBI" id="CHEBI:83690"/>
        <dbReference type="EC" id="2.3.1.257"/>
    </reaction>
</comment>
<evidence type="ECO:0000313" key="14">
    <source>
        <dbReference type="EMBL" id="RAH82736.1"/>
    </source>
</evidence>